<evidence type="ECO:0000313" key="2">
    <source>
        <dbReference type="Proteomes" id="UP000015816"/>
    </source>
</evidence>
<reference evidence="1 2" key="1">
    <citation type="journal article" date="2013" name="Genome Announc.">
        <title>Genome Sequences of Three hpAfrica2 Strains of Helicobacter pylori.</title>
        <authorList>
            <person name="Duncan S.S."/>
            <person name="Bertoli M.T."/>
            <person name="Kersulyte D."/>
            <person name="Valk P.L."/>
            <person name="Tamma S."/>
            <person name="Segal I."/>
            <person name="McClain M.S."/>
            <person name="Cover T.L."/>
            <person name="Berg D.E."/>
        </authorList>
    </citation>
    <scope>NUCLEOTIDE SEQUENCE [LARGE SCALE GENOMIC DNA]</scope>
    <source>
        <strain evidence="1 2">SouthAfrica50</strain>
    </source>
</reference>
<organism evidence="1 2">
    <name type="scientific">Helicobacter pylori SouthAfrica50</name>
    <dbReference type="NCBI Taxonomy" id="1352357"/>
    <lineage>
        <taxon>Bacteria</taxon>
        <taxon>Pseudomonadati</taxon>
        <taxon>Campylobacterota</taxon>
        <taxon>Epsilonproteobacteria</taxon>
        <taxon>Campylobacterales</taxon>
        <taxon>Helicobacteraceae</taxon>
        <taxon>Helicobacter</taxon>
    </lineage>
</organism>
<sequence>MIEKLDAFKEAGACGTAAIITPIKEIVHNNKSYFLKRQAMLLNNSMICFYPSSKANKKPPKIGFLKLIKINQKGFLGAF</sequence>
<accession>T2SC65</accession>
<dbReference type="AlphaFoldDB" id="T2SC65"/>
<proteinExistence type="predicted"/>
<comment type="caution">
    <text evidence="1">The sequence shown here is derived from an EMBL/GenBank/DDBJ whole genome shotgun (WGS) entry which is preliminary data.</text>
</comment>
<protein>
    <submittedName>
        <fullName evidence="1">Uncharacterized protein</fullName>
    </submittedName>
</protein>
<dbReference type="Proteomes" id="UP000015816">
    <property type="component" value="Unassembled WGS sequence"/>
</dbReference>
<dbReference type="PATRIC" id="fig|1352357.3.peg.251"/>
<name>T2SC65_HELPX</name>
<evidence type="ECO:0000313" key="1">
    <source>
        <dbReference type="EMBL" id="EQD89860.1"/>
    </source>
</evidence>
<gene>
    <name evidence="1" type="ORF">HPSA50_0253</name>
</gene>
<dbReference type="EMBL" id="AVNI01000001">
    <property type="protein sequence ID" value="EQD89860.1"/>
    <property type="molecule type" value="Genomic_DNA"/>
</dbReference>